<dbReference type="Pfam" id="PF14246">
    <property type="entry name" value="TetR_C_7"/>
    <property type="match status" value="1"/>
</dbReference>
<organism evidence="6 7">
    <name type="scientific">Parasaccharibacter apium</name>
    <dbReference type="NCBI Taxonomy" id="1510841"/>
    <lineage>
        <taxon>Bacteria</taxon>
        <taxon>Pseudomonadati</taxon>
        <taxon>Pseudomonadota</taxon>
        <taxon>Alphaproteobacteria</taxon>
        <taxon>Acetobacterales</taxon>
        <taxon>Acetobacteraceae</taxon>
        <taxon>Parasaccharibacter</taxon>
    </lineage>
</organism>
<dbReference type="InterPro" id="IPR036271">
    <property type="entry name" value="Tet_transcr_reg_TetR-rel_C_sf"/>
</dbReference>
<dbReference type="PANTHER" id="PTHR30055">
    <property type="entry name" value="HTH-TYPE TRANSCRIPTIONAL REGULATOR RUTR"/>
    <property type="match status" value="1"/>
</dbReference>
<dbReference type="InterPro" id="IPR009057">
    <property type="entry name" value="Homeodomain-like_sf"/>
</dbReference>
<feature type="DNA-binding region" description="H-T-H motif" evidence="4">
    <location>
        <begin position="62"/>
        <end position="81"/>
    </location>
</feature>
<dbReference type="AlphaFoldDB" id="A0A7U7G3W0"/>
<dbReference type="InterPro" id="IPR039536">
    <property type="entry name" value="TetR_C_Proteobacteria"/>
</dbReference>
<keyword evidence="2 4" id="KW-0238">DNA-binding</keyword>
<dbReference type="FunFam" id="1.10.10.60:FF:000141">
    <property type="entry name" value="TetR family transcriptional regulator"/>
    <property type="match status" value="1"/>
</dbReference>
<dbReference type="InterPro" id="IPR023772">
    <property type="entry name" value="DNA-bd_HTH_TetR-type_CS"/>
</dbReference>
<sequence>MPPQQPIMPLHTQEQPFHKTMTQTEHPAPCPPRNSKAASRKCEQILQSAGQLFLQQGYERTSMSQIAHLAGVSKGSLYNHFENKADLFTAFFEERSRTRLNTLKSVSRAPQPDLRTALRQAAATIITLMIDPEAIGLYRIVVAEANEFPNLADTLWHYGVSRTLTGLADWFAEKHAGGQLVISDIDLAAEQFLTMCQTRIIHRCRLSLPVDTSQNSIDGVATMVAESFLRMYAP</sequence>
<reference evidence="6 7" key="1">
    <citation type="journal article" date="2014" name="Genome Biol. Evol.">
        <title>Acetic acid bacteria genomes reveal functional traits for adaptation to life in insect guts.</title>
        <authorList>
            <person name="Chouaia B."/>
            <person name="Gaiarsa S."/>
            <person name="Crotti E."/>
            <person name="Comandatore F."/>
            <person name="Degli Esposti M."/>
            <person name="Ricci I."/>
            <person name="Alma A."/>
            <person name="Favia G."/>
            <person name="Bandi C."/>
            <person name="Daffonchio D."/>
        </authorList>
    </citation>
    <scope>NUCLEOTIDE SEQUENCE [LARGE SCALE GENOMIC DNA]</scope>
    <source>
        <strain evidence="7">AM169</strain>
    </source>
</reference>
<dbReference type="PROSITE" id="PS50977">
    <property type="entry name" value="HTH_TETR_2"/>
    <property type="match status" value="1"/>
</dbReference>
<evidence type="ECO:0000256" key="2">
    <source>
        <dbReference type="ARBA" id="ARBA00023125"/>
    </source>
</evidence>
<dbReference type="SUPFAM" id="SSF46689">
    <property type="entry name" value="Homeodomain-like"/>
    <property type="match status" value="1"/>
</dbReference>
<dbReference type="GO" id="GO:0003700">
    <property type="term" value="F:DNA-binding transcription factor activity"/>
    <property type="evidence" value="ECO:0007669"/>
    <property type="project" value="TreeGrafter"/>
</dbReference>
<proteinExistence type="predicted"/>
<dbReference type="Gene3D" id="1.10.10.60">
    <property type="entry name" value="Homeodomain-like"/>
    <property type="match status" value="1"/>
</dbReference>
<evidence type="ECO:0000256" key="1">
    <source>
        <dbReference type="ARBA" id="ARBA00023015"/>
    </source>
</evidence>
<dbReference type="PRINTS" id="PR00455">
    <property type="entry name" value="HTHTETR"/>
</dbReference>
<accession>A0A7U7G3W0</accession>
<feature type="domain" description="HTH tetR-type" evidence="5">
    <location>
        <begin position="39"/>
        <end position="99"/>
    </location>
</feature>
<protein>
    <submittedName>
        <fullName evidence="6">Transcriptional regulator, TetR family</fullName>
    </submittedName>
</protein>
<gene>
    <name evidence="6" type="ORF">SACS_1820</name>
</gene>
<dbReference type="EMBL" id="CBLY010000008">
    <property type="protein sequence ID" value="CDG32681.1"/>
    <property type="molecule type" value="Genomic_DNA"/>
</dbReference>
<dbReference type="GO" id="GO:0000976">
    <property type="term" value="F:transcription cis-regulatory region binding"/>
    <property type="evidence" value="ECO:0007669"/>
    <property type="project" value="TreeGrafter"/>
</dbReference>
<name>A0A7U7G3W0_9PROT</name>
<evidence type="ECO:0000256" key="3">
    <source>
        <dbReference type="ARBA" id="ARBA00023163"/>
    </source>
</evidence>
<reference evidence="6 7" key="2">
    <citation type="journal article" date="2014" name="PLoS ONE">
        <title>Evolution of mitochondria reconstructed from the energy metabolism of living bacteria.</title>
        <authorList>
            <person name="Degli Esposti M."/>
            <person name="Chouaia B."/>
            <person name="Comandatore F."/>
            <person name="Crotti E."/>
            <person name="Sassera D."/>
            <person name="Lievens P.M."/>
            <person name="Daffonchio D."/>
            <person name="Bandi C."/>
        </authorList>
    </citation>
    <scope>NUCLEOTIDE SEQUENCE [LARGE SCALE GENOMIC DNA]</scope>
    <source>
        <strain evidence="7">AM169</strain>
    </source>
</reference>
<evidence type="ECO:0000313" key="7">
    <source>
        <dbReference type="Proteomes" id="UP000027590"/>
    </source>
</evidence>
<dbReference type="Proteomes" id="UP000027590">
    <property type="component" value="Unassembled WGS sequence"/>
</dbReference>
<dbReference type="InterPro" id="IPR001647">
    <property type="entry name" value="HTH_TetR"/>
</dbReference>
<dbReference type="PANTHER" id="PTHR30055:SF146">
    <property type="entry name" value="HTH-TYPE TRANSCRIPTIONAL DUAL REGULATOR CECR"/>
    <property type="match status" value="1"/>
</dbReference>
<evidence type="ECO:0000256" key="4">
    <source>
        <dbReference type="PROSITE-ProRule" id="PRU00335"/>
    </source>
</evidence>
<evidence type="ECO:0000259" key="5">
    <source>
        <dbReference type="PROSITE" id="PS50977"/>
    </source>
</evidence>
<dbReference type="SUPFAM" id="SSF48498">
    <property type="entry name" value="Tetracyclin repressor-like, C-terminal domain"/>
    <property type="match status" value="1"/>
</dbReference>
<dbReference type="Pfam" id="PF00440">
    <property type="entry name" value="TetR_N"/>
    <property type="match status" value="1"/>
</dbReference>
<dbReference type="PROSITE" id="PS01081">
    <property type="entry name" value="HTH_TETR_1"/>
    <property type="match status" value="1"/>
</dbReference>
<comment type="caution">
    <text evidence="6">The sequence shown here is derived from an EMBL/GenBank/DDBJ whole genome shotgun (WGS) entry which is preliminary data.</text>
</comment>
<dbReference type="Gene3D" id="1.10.357.10">
    <property type="entry name" value="Tetracycline Repressor, domain 2"/>
    <property type="match status" value="1"/>
</dbReference>
<keyword evidence="3" id="KW-0804">Transcription</keyword>
<evidence type="ECO:0000313" key="6">
    <source>
        <dbReference type="EMBL" id="CDG32681.1"/>
    </source>
</evidence>
<keyword evidence="1" id="KW-0805">Transcription regulation</keyword>
<dbReference type="InterPro" id="IPR050109">
    <property type="entry name" value="HTH-type_TetR-like_transc_reg"/>
</dbReference>